<name>A0AAF0JN89_9EURY</name>
<dbReference type="RefSeq" id="WP_278100020.1">
    <property type="nucleotide sequence ID" value="NZ_CP091092.1"/>
</dbReference>
<dbReference type="EMBL" id="CP091092">
    <property type="protein sequence ID" value="WFN37181.1"/>
    <property type="molecule type" value="Genomic_DNA"/>
</dbReference>
<feature type="compositionally biased region" description="Polar residues" evidence="1">
    <location>
        <begin position="22"/>
        <end position="35"/>
    </location>
</feature>
<accession>A0AAF0JN89</accession>
<protein>
    <submittedName>
        <fullName evidence="2">Uncharacterized protein</fullName>
    </submittedName>
</protein>
<evidence type="ECO:0000313" key="3">
    <source>
        <dbReference type="Proteomes" id="UP001218895"/>
    </source>
</evidence>
<dbReference type="GeneID" id="79949122"/>
<dbReference type="AlphaFoldDB" id="A0AAF0JN89"/>
<gene>
    <name evidence="2" type="ORF">L1994_01965</name>
</gene>
<dbReference type="Proteomes" id="UP001218895">
    <property type="component" value="Chromosome"/>
</dbReference>
<feature type="region of interest" description="Disordered" evidence="1">
    <location>
        <begin position="1"/>
        <end position="35"/>
    </location>
</feature>
<keyword evidence="3" id="KW-1185">Reference proteome</keyword>
<dbReference type="KEGG" id="manq:L1994_01965"/>
<sequence>MNFHGMDSGDKKKLMRPVGPNRYNSSGNSISPMQVTGNLDFNKTVTIINPLNWPTPKSEEKCLKSSRQEDFKMLMKRHKGTLDLLAK</sequence>
<reference evidence="2" key="1">
    <citation type="submission" date="2022-01" db="EMBL/GenBank/DDBJ databases">
        <title>Complete genome of Methanomicrobium antiquum DSM 21220.</title>
        <authorList>
            <person name="Chen S.-C."/>
            <person name="You Y.-T."/>
            <person name="Zhou Y.-Z."/>
            <person name="Lai M.-C."/>
        </authorList>
    </citation>
    <scope>NUCLEOTIDE SEQUENCE</scope>
    <source>
        <strain evidence="2">DSM 21220</strain>
    </source>
</reference>
<evidence type="ECO:0000256" key="1">
    <source>
        <dbReference type="SAM" id="MobiDB-lite"/>
    </source>
</evidence>
<proteinExistence type="predicted"/>
<evidence type="ECO:0000313" key="2">
    <source>
        <dbReference type="EMBL" id="WFN37181.1"/>
    </source>
</evidence>
<organism evidence="2 3">
    <name type="scientific">Methanomicrobium antiquum</name>
    <dbReference type="NCBI Taxonomy" id="487686"/>
    <lineage>
        <taxon>Archaea</taxon>
        <taxon>Methanobacteriati</taxon>
        <taxon>Methanobacteriota</taxon>
        <taxon>Stenosarchaea group</taxon>
        <taxon>Methanomicrobia</taxon>
        <taxon>Methanomicrobiales</taxon>
        <taxon>Methanomicrobiaceae</taxon>
        <taxon>Methanomicrobium</taxon>
    </lineage>
</organism>